<organism evidence="1 2">
    <name type="scientific">Cinchona calisaya</name>
    <dbReference type="NCBI Taxonomy" id="153742"/>
    <lineage>
        <taxon>Eukaryota</taxon>
        <taxon>Viridiplantae</taxon>
        <taxon>Streptophyta</taxon>
        <taxon>Embryophyta</taxon>
        <taxon>Tracheophyta</taxon>
        <taxon>Spermatophyta</taxon>
        <taxon>Magnoliopsida</taxon>
        <taxon>eudicotyledons</taxon>
        <taxon>Gunneridae</taxon>
        <taxon>Pentapetalae</taxon>
        <taxon>asterids</taxon>
        <taxon>lamiids</taxon>
        <taxon>Gentianales</taxon>
        <taxon>Rubiaceae</taxon>
        <taxon>Cinchonoideae</taxon>
        <taxon>Cinchoneae</taxon>
        <taxon>Cinchona</taxon>
    </lineage>
</organism>
<sequence length="125" mass="14042">MMAFSTLLKGNNHSALQLFYKVIPYQAGNIRNELNFEDALPSTEVPPDYDLKLHQVWSGNAWNLDLIKKSCPTFTVQWLNQKGLSLVDEPDILARKVTTSGAFSISSTMDILDPGTCTMFSRKMI</sequence>
<reference evidence="1 2" key="1">
    <citation type="submission" date="2024-11" db="EMBL/GenBank/DDBJ databases">
        <title>A near-complete genome assembly of Cinchona calisaya.</title>
        <authorList>
            <person name="Lian D.C."/>
            <person name="Zhao X.W."/>
            <person name="Wei L."/>
        </authorList>
    </citation>
    <scope>NUCLEOTIDE SEQUENCE [LARGE SCALE GENOMIC DNA]</scope>
    <source>
        <tissue evidence="1">Nenye</tissue>
    </source>
</reference>
<proteinExistence type="predicted"/>
<keyword evidence="2" id="KW-1185">Reference proteome</keyword>
<protein>
    <submittedName>
        <fullName evidence="1">Uncharacterized protein</fullName>
    </submittedName>
</protein>
<dbReference type="AlphaFoldDB" id="A0ABD2XT61"/>
<accession>A0ABD2XT61</accession>
<evidence type="ECO:0000313" key="1">
    <source>
        <dbReference type="EMBL" id="KAL3498178.1"/>
    </source>
</evidence>
<gene>
    <name evidence="1" type="ORF">ACH5RR_040910</name>
</gene>
<dbReference type="EMBL" id="JBJUIK010000017">
    <property type="protein sequence ID" value="KAL3498178.1"/>
    <property type="molecule type" value="Genomic_DNA"/>
</dbReference>
<evidence type="ECO:0000313" key="2">
    <source>
        <dbReference type="Proteomes" id="UP001630127"/>
    </source>
</evidence>
<comment type="caution">
    <text evidence="1">The sequence shown here is derived from an EMBL/GenBank/DDBJ whole genome shotgun (WGS) entry which is preliminary data.</text>
</comment>
<name>A0ABD2XT61_9GENT</name>
<dbReference type="Proteomes" id="UP001630127">
    <property type="component" value="Unassembled WGS sequence"/>
</dbReference>